<evidence type="ECO:0000313" key="3">
    <source>
        <dbReference type="EMBL" id="GGE83064.1"/>
    </source>
</evidence>
<dbReference type="Pfam" id="PF13817">
    <property type="entry name" value="DDE_Tnp_IS66_C"/>
    <property type="match status" value="1"/>
</dbReference>
<comment type="caution">
    <text evidence="3">The sequence shown here is derived from an EMBL/GenBank/DDBJ whole genome shotgun (WGS) entry which is preliminary data.</text>
</comment>
<dbReference type="PANTHER" id="PTHR33678">
    <property type="entry name" value="BLL1576 PROTEIN"/>
    <property type="match status" value="1"/>
</dbReference>
<feature type="domain" description="Transposase IS66 C-terminal" evidence="2">
    <location>
        <begin position="68"/>
        <end position="93"/>
    </location>
</feature>
<evidence type="ECO:0000313" key="4">
    <source>
        <dbReference type="Proteomes" id="UP000638462"/>
    </source>
</evidence>
<proteinExistence type="predicted"/>
<gene>
    <name evidence="3" type="ORF">GCM10008027_04780</name>
</gene>
<evidence type="ECO:0000259" key="1">
    <source>
        <dbReference type="Pfam" id="PF03050"/>
    </source>
</evidence>
<feature type="domain" description="Transposase IS66 central" evidence="1">
    <location>
        <begin position="2"/>
        <end position="61"/>
    </location>
</feature>
<reference evidence="4" key="1">
    <citation type="journal article" date="2019" name="Int. J. Syst. Evol. Microbiol.">
        <title>The Global Catalogue of Microorganisms (GCM) 10K type strain sequencing project: providing services to taxonomists for standard genome sequencing and annotation.</title>
        <authorList>
            <consortium name="The Broad Institute Genomics Platform"/>
            <consortium name="The Broad Institute Genome Sequencing Center for Infectious Disease"/>
            <person name="Wu L."/>
            <person name="Ma J."/>
        </authorList>
    </citation>
    <scope>NUCLEOTIDE SEQUENCE [LARGE SCALE GENOMIC DNA]</scope>
    <source>
        <strain evidence="4">CGMCC 1.15394</strain>
    </source>
</reference>
<evidence type="ECO:0008006" key="5">
    <source>
        <dbReference type="Google" id="ProtNLM"/>
    </source>
</evidence>
<evidence type="ECO:0000259" key="2">
    <source>
        <dbReference type="Pfam" id="PF13817"/>
    </source>
</evidence>
<protein>
    <recommendedName>
        <fullName evidence="5">Mobile element protein</fullName>
    </recommendedName>
</protein>
<keyword evidence="4" id="KW-1185">Reference proteome</keyword>
<dbReference type="Proteomes" id="UP000638462">
    <property type="component" value="Unassembled WGS sequence"/>
</dbReference>
<organism evidence="3 4">
    <name type="scientific">Pseudoalteromonas gelatinilytica</name>
    <dbReference type="NCBI Taxonomy" id="1703256"/>
    <lineage>
        <taxon>Bacteria</taxon>
        <taxon>Pseudomonadati</taxon>
        <taxon>Pseudomonadota</taxon>
        <taxon>Gammaproteobacteria</taxon>
        <taxon>Alteromonadales</taxon>
        <taxon>Pseudoalteromonadaceae</taxon>
        <taxon>Pseudoalteromonas</taxon>
    </lineage>
</organism>
<name>A0ABQ1T729_9GAMM</name>
<dbReference type="Pfam" id="PF03050">
    <property type="entry name" value="DDE_Tnp_IS66"/>
    <property type="match status" value="1"/>
</dbReference>
<dbReference type="InterPro" id="IPR052344">
    <property type="entry name" value="Transposase-related"/>
</dbReference>
<sequence length="94" mass="10533">MVPKSKLGEAVHYTLRQWPKLIGYLDDGQLSIDNNCAERAIKPFVIGRKNWQFSFNTSGAESSAILYSLIETAKANGLTPFDYVMHCLNELAQP</sequence>
<dbReference type="EMBL" id="BMIT01000001">
    <property type="protein sequence ID" value="GGE83064.1"/>
    <property type="molecule type" value="Genomic_DNA"/>
</dbReference>
<dbReference type="InterPro" id="IPR039552">
    <property type="entry name" value="IS66_C"/>
</dbReference>
<dbReference type="PANTHER" id="PTHR33678:SF1">
    <property type="entry name" value="BLL1576 PROTEIN"/>
    <property type="match status" value="1"/>
</dbReference>
<accession>A0ABQ1T729</accession>
<dbReference type="InterPro" id="IPR004291">
    <property type="entry name" value="Transposase_IS66_central"/>
</dbReference>